<dbReference type="Pfam" id="PF24501">
    <property type="entry name" value="Ig_TMEM131L_5"/>
    <property type="match status" value="1"/>
</dbReference>
<dbReference type="InterPro" id="IPR055437">
    <property type="entry name" value="TMEM131L_Ig_5"/>
</dbReference>
<keyword evidence="2" id="KW-1133">Transmembrane helix</keyword>
<evidence type="ECO:0008006" key="6">
    <source>
        <dbReference type="Google" id="ProtNLM"/>
    </source>
</evidence>
<dbReference type="PANTHER" id="PTHR22050:SF0">
    <property type="entry name" value="TRANSMEMBRANE PROTEIN 131 HOMOLOG"/>
    <property type="match status" value="1"/>
</dbReference>
<protein>
    <recommendedName>
        <fullName evidence="6">Transmembrane protein</fullName>
    </recommendedName>
</protein>
<dbReference type="InterPro" id="IPR039877">
    <property type="entry name" value="TMEM131-like"/>
</dbReference>
<feature type="transmembrane region" description="Helical" evidence="2">
    <location>
        <begin position="34"/>
        <end position="52"/>
    </location>
</feature>
<dbReference type="OrthoDB" id="168404at2759"/>
<name>A0A396GRW1_MEDTR</name>
<feature type="compositionally biased region" description="Low complexity" evidence="1">
    <location>
        <begin position="699"/>
        <end position="734"/>
    </location>
</feature>
<feature type="transmembrane region" description="Helical" evidence="2">
    <location>
        <begin position="6"/>
        <end position="27"/>
    </location>
</feature>
<keyword evidence="2" id="KW-0812">Transmembrane</keyword>
<evidence type="ECO:0000256" key="2">
    <source>
        <dbReference type="SAM" id="Phobius"/>
    </source>
</evidence>
<feature type="domain" description="DUF7579" evidence="3">
    <location>
        <begin position="136"/>
        <end position="205"/>
    </location>
</feature>
<sequence length="892" mass="97832">MELRILTFFTLSNPLASMLSFFSFSLLHHRTKTFNCFVVLLFTLFSVSAYGLCSANVRLNSSEYDVSGKICNSGFTDTVTDGSGFQNVCQDTHSLCVPSNDEKRSPKAASFGGSGNQCNGSFCSGLARDSEVTSNVKGLLLFPDVGIHVSIIYCGNLRTDLYNMPPEVSNLKENCKLIILNNDTTSPEVEIPCENAMHICLEHQRLSFVGIKDKTKLDSSGSMRAEYVVGNKDLPPNVKATETADVDELVFGKWVSQGTTNAISVLEDDEVIFSTVQVGSYVSRWITVKNPSHHPVKMQLILNTEEIIDECRGPDDILHNFSAGNLVIDEVISEAKHGFSVPKSAVREAYVKPFDYTTLGPIIFYPSKRCRWNGSALIRNNLTGVEWIPLRGTGGLCSLALLERSEHVQSINFDLKVHNLLSFSLKYPVLEMKDMISSCSQPLVKEIYAKNTGDMPLEVKTMRVSGRECGLDGFKIHDCKCFALDPGESIKLLISYQTDFSAARVHRDLELALASGIFLIPLKASVPYDVLGNCKKFVFWTRVKKWLIGFALVASLFLMFFFDCLCNNHNNSFRITLRHNEETPLLPCNQGNDSLSMSDRTNNMFCSVGEDTTSTMRATSARYSYDLNETFDQETSQHLTQNSKNHKQISHILDTPKEGKSPTTAVQSSDVGKPSQQGDLKIKTRKEKSRRKKNKSICVKSTAVSEVSSSRSGNSTPSSPLSPVAPASSKSSRPLSPDVKQPPLLGSQKPKKIQASTSAAKANTLKQRVPVKSCSDNVSSPKVSHSPSTSNATTPLKMFCAASPMLGIPPPSSLVSTSSVSLSCRAPGSKLDKQKTVVAPQAGHAEEYTYDIWGGHLSGIHLLVPKDVTCMKSSPAEKNFNSFFVGEPQAIK</sequence>
<feature type="domain" description="TMEM131L fifth Ig-like" evidence="4">
    <location>
        <begin position="451"/>
        <end position="515"/>
    </location>
</feature>
<gene>
    <name evidence="5" type="ORF">MtrunA17_Chr8g0374751</name>
</gene>
<reference evidence="5" key="1">
    <citation type="journal article" date="2018" name="Nat. Plants">
        <title>Whole-genome landscape of Medicago truncatula symbiotic genes.</title>
        <authorList>
            <person name="Pecrix Y."/>
            <person name="Gamas P."/>
            <person name="Carrere S."/>
        </authorList>
    </citation>
    <scope>NUCLEOTIDE SEQUENCE</scope>
    <source>
        <tissue evidence="5">Leaves</tissue>
    </source>
</reference>
<comment type="caution">
    <text evidence="5">The sequence shown here is derived from an EMBL/GenBank/DDBJ whole genome shotgun (WGS) entry which is preliminary data.</text>
</comment>
<feature type="compositionally biased region" description="Low complexity" evidence="1">
    <location>
        <begin position="778"/>
        <end position="790"/>
    </location>
</feature>
<organism evidence="5">
    <name type="scientific">Medicago truncatula</name>
    <name type="common">Barrel medic</name>
    <name type="synonym">Medicago tribuloides</name>
    <dbReference type="NCBI Taxonomy" id="3880"/>
    <lineage>
        <taxon>Eukaryota</taxon>
        <taxon>Viridiplantae</taxon>
        <taxon>Streptophyta</taxon>
        <taxon>Embryophyta</taxon>
        <taxon>Tracheophyta</taxon>
        <taxon>Spermatophyta</taxon>
        <taxon>Magnoliopsida</taxon>
        <taxon>eudicotyledons</taxon>
        <taxon>Gunneridae</taxon>
        <taxon>Pentapetalae</taxon>
        <taxon>rosids</taxon>
        <taxon>fabids</taxon>
        <taxon>Fabales</taxon>
        <taxon>Fabaceae</taxon>
        <taxon>Papilionoideae</taxon>
        <taxon>50 kb inversion clade</taxon>
        <taxon>NPAAA clade</taxon>
        <taxon>Hologalegina</taxon>
        <taxon>IRL clade</taxon>
        <taxon>Trifolieae</taxon>
        <taxon>Medicago</taxon>
    </lineage>
</organism>
<evidence type="ECO:0000259" key="3">
    <source>
        <dbReference type="Pfam" id="PF24474"/>
    </source>
</evidence>
<accession>A0A396GRW1</accession>
<dbReference type="PANTHER" id="PTHR22050">
    <property type="entry name" value="RW1 PROTEIN HOMOLOG"/>
    <property type="match status" value="1"/>
</dbReference>
<dbReference type="EMBL" id="PSQE01000008">
    <property type="protein sequence ID" value="RHN42244.1"/>
    <property type="molecule type" value="Genomic_DNA"/>
</dbReference>
<evidence type="ECO:0000313" key="5">
    <source>
        <dbReference type="EMBL" id="RHN42244.1"/>
    </source>
</evidence>
<dbReference type="Proteomes" id="UP000265566">
    <property type="component" value="Chromosome 8"/>
</dbReference>
<evidence type="ECO:0000259" key="4">
    <source>
        <dbReference type="Pfam" id="PF24501"/>
    </source>
</evidence>
<feature type="compositionally biased region" description="Polar residues" evidence="1">
    <location>
        <begin position="661"/>
        <end position="678"/>
    </location>
</feature>
<dbReference type="Pfam" id="PF24474">
    <property type="entry name" value="DUF7579"/>
    <property type="match status" value="1"/>
</dbReference>
<dbReference type="Gramene" id="rna48660">
    <property type="protein sequence ID" value="RHN42244.1"/>
    <property type="gene ID" value="gene48660"/>
</dbReference>
<feature type="region of interest" description="Disordered" evidence="1">
    <location>
        <begin position="654"/>
        <end position="791"/>
    </location>
</feature>
<evidence type="ECO:0000256" key="1">
    <source>
        <dbReference type="SAM" id="MobiDB-lite"/>
    </source>
</evidence>
<feature type="compositionally biased region" description="Polar residues" evidence="1">
    <location>
        <begin position="754"/>
        <end position="766"/>
    </location>
</feature>
<dbReference type="InterPro" id="IPR056001">
    <property type="entry name" value="DUF7579"/>
</dbReference>
<dbReference type="AlphaFoldDB" id="A0A396GRW1"/>
<feature type="compositionally biased region" description="Basic residues" evidence="1">
    <location>
        <begin position="683"/>
        <end position="695"/>
    </location>
</feature>
<keyword evidence="2" id="KW-0472">Membrane</keyword>
<feature type="transmembrane region" description="Helical" evidence="2">
    <location>
        <begin position="543"/>
        <end position="562"/>
    </location>
</feature>
<proteinExistence type="predicted"/>